<evidence type="ECO:0000313" key="2">
    <source>
        <dbReference type="EMBL" id="HIZ79681.1"/>
    </source>
</evidence>
<feature type="region of interest" description="Disordered" evidence="1">
    <location>
        <begin position="159"/>
        <end position="205"/>
    </location>
</feature>
<dbReference type="PROSITE" id="PS51257">
    <property type="entry name" value="PROKAR_LIPOPROTEIN"/>
    <property type="match status" value="1"/>
</dbReference>
<dbReference type="EMBL" id="DXBC01000121">
    <property type="protein sequence ID" value="HIZ79681.1"/>
    <property type="molecule type" value="Genomic_DNA"/>
</dbReference>
<evidence type="ECO:0000313" key="3">
    <source>
        <dbReference type="Proteomes" id="UP000824101"/>
    </source>
</evidence>
<proteinExistence type="predicted"/>
<sequence>MKKTLVALGLGCAVLLSGCTESNIVDPQNGSAVPETGIVEGIQIDWNQVQEELDEEFVGSDDYPYGKEIYFYVEDGNAYMMITVEDGVSKEEAANYATEIIKALNDSVAMQDFSYQNDGTSMYGKFSQENVVWIYVMPESTADVESTWLVDDAIVPGQERPVEPNYTDAEWETAEQNEDGTYRTVQTGGGETAAESSAETSAAEG</sequence>
<evidence type="ECO:0000256" key="1">
    <source>
        <dbReference type="SAM" id="MobiDB-lite"/>
    </source>
</evidence>
<gene>
    <name evidence="2" type="ORF">IAA17_07835</name>
</gene>
<comment type="caution">
    <text evidence="2">The sequence shown here is derived from an EMBL/GenBank/DDBJ whole genome shotgun (WGS) entry which is preliminary data.</text>
</comment>
<accession>A0A9D2GJ43</accession>
<protein>
    <recommendedName>
        <fullName evidence="4">Lipoprotein</fullName>
    </recommendedName>
</protein>
<organism evidence="2 3">
    <name type="scientific">Candidatus Lachnoclostridium stercorigallinarum</name>
    <dbReference type="NCBI Taxonomy" id="2838634"/>
    <lineage>
        <taxon>Bacteria</taxon>
        <taxon>Bacillati</taxon>
        <taxon>Bacillota</taxon>
        <taxon>Clostridia</taxon>
        <taxon>Lachnospirales</taxon>
        <taxon>Lachnospiraceae</taxon>
    </lineage>
</organism>
<name>A0A9D2GJ43_9FIRM</name>
<reference evidence="2" key="1">
    <citation type="journal article" date="2021" name="PeerJ">
        <title>Extensive microbial diversity within the chicken gut microbiome revealed by metagenomics and culture.</title>
        <authorList>
            <person name="Gilroy R."/>
            <person name="Ravi A."/>
            <person name="Getino M."/>
            <person name="Pursley I."/>
            <person name="Horton D.L."/>
            <person name="Alikhan N.F."/>
            <person name="Baker D."/>
            <person name="Gharbi K."/>
            <person name="Hall N."/>
            <person name="Watson M."/>
            <person name="Adriaenssens E.M."/>
            <person name="Foster-Nyarko E."/>
            <person name="Jarju S."/>
            <person name="Secka A."/>
            <person name="Antonio M."/>
            <person name="Oren A."/>
            <person name="Chaudhuri R.R."/>
            <person name="La Ragione R."/>
            <person name="Hildebrand F."/>
            <person name="Pallen M.J."/>
        </authorList>
    </citation>
    <scope>NUCLEOTIDE SEQUENCE</scope>
    <source>
        <strain evidence="2">ChiBcec1-1093</strain>
    </source>
</reference>
<dbReference type="Proteomes" id="UP000824101">
    <property type="component" value="Unassembled WGS sequence"/>
</dbReference>
<feature type="compositionally biased region" description="Low complexity" evidence="1">
    <location>
        <begin position="192"/>
        <end position="205"/>
    </location>
</feature>
<evidence type="ECO:0008006" key="4">
    <source>
        <dbReference type="Google" id="ProtNLM"/>
    </source>
</evidence>
<reference evidence="2" key="2">
    <citation type="submission" date="2021-04" db="EMBL/GenBank/DDBJ databases">
        <authorList>
            <person name="Gilroy R."/>
        </authorList>
    </citation>
    <scope>NUCLEOTIDE SEQUENCE</scope>
    <source>
        <strain evidence="2">ChiBcec1-1093</strain>
    </source>
</reference>
<dbReference type="AlphaFoldDB" id="A0A9D2GJ43"/>
<feature type="compositionally biased region" description="Acidic residues" evidence="1">
    <location>
        <begin position="169"/>
        <end position="178"/>
    </location>
</feature>